<dbReference type="Proteomes" id="UP001595478">
    <property type="component" value="Unassembled WGS sequence"/>
</dbReference>
<accession>A0ABV7FTG3</accession>
<keyword evidence="3" id="KW-1185">Reference proteome</keyword>
<dbReference type="PANTHER" id="PTHR33546">
    <property type="entry name" value="LARGE, MULTIFUNCTIONAL SECRETED PROTEIN-RELATED"/>
    <property type="match status" value="1"/>
</dbReference>
<evidence type="ECO:0008006" key="4">
    <source>
        <dbReference type="Google" id="ProtNLM"/>
    </source>
</evidence>
<name>A0ABV7FTG3_9ALTE</name>
<protein>
    <recommendedName>
        <fullName evidence="4">Glucose/Sorbosone dehydrogenase domain-containing protein</fullName>
    </recommendedName>
</protein>
<keyword evidence="1" id="KW-0732">Signal</keyword>
<dbReference type="InterPro" id="IPR014755">
    <property type="entry name" value="Cu-Rt/internalin_Ig-like"/>
</dbReference>
<organism evidence="2 3">
    <name type="scientific">Agaribacter flavus</name>
    <dbReference type="NCBI Taxonomy" id="1902781"/>
    <lineage>
        <taxon>Bacteria</taxon>
        <taxon>Pseudomonadati</taxon>
        <taxon>Pseudomonadota</taxon>
        <taxon>Gammaproteobacteria</taxon>
        <taxon>Alteromonadales</taxon>
        <taxon>Alteromonadaceae</taxon>
        <taxon>Agaribacter</taxon>
    </lineage>
</organism>
<dbReference type="Gene3D" id="2.120.10.30">
    <property type="entry name" value="TolB, C-terminal domain"/>
    <property type="match status" value="1"/>
</dbReference>
<dbReference type="PANTHER" id="PTHR33546:SF1">
    <property type="entry name" value="LARGE, MULTIFUNCTIONAL SECRETED PROTEIN"/>
    <property type="match status" value="1"/>
</dbReference>
<proteinExistence type="predicted"/>
<evidence type="ECO:0000313" key="3">
    <source>
        <dbReference type="Proteomes" id="UP001595478"/>
    </source>
</evidence>
<evidence type="ECO:0000313" key="2">
    <source>
        <dbReference type="EMBL" id="MFC3122450.1"/>
    </source>
</evidence>
<comment type="caution">
    <text evidence="2">The sequence shown here is derived from an EMBL/GenBank/DDBJ whole genome shotgun (WGS) entry which is preliminary data.</text>
</comment>
<dbReference type="RefSeq" id="WP_376920583.1">
    <property type="nucleotide sequence ID" value="NZ_JBHRSW010000023.1"/>
</dbReference>
<sequence length="498" mass="55722">MADRNRHKYRDKTMKKGLIYSTALIALVFAYQASSEQTDVYIPDGYAIETIDTPNKARFHITGLDIDNNGDVYVATRFGDVWRLQGSNWLKAADGFHEPTGLLVDDDGSLLVAQKPELTRLVDVDNDGVFDEYINLADDWSFHDNYHEFNFGPVKDSDGNLYGTLNLGHGSPNELKLGAMGSSGGYRGWAYKIDKHGKFVPFASGLRSPAGIGISPDDQVFFTDNQGDWVETSKLHLLEFGKFYGHPVSLRDHPDFDVEKILSKQKDFDYWDKMREKPVVWIPHVEVANSPGNPEWDVTQGKFGPFAGQMFIADLTQSSLFRVILEEVNGQLQGAVVNFANGFQSGNIRIKFDMTGQLWVGQTARGWGAKGDKPFGLQKVTWDGTNPFELLDMKLNTQGFDVTFTEALDSESVNNADFSLSSWSYKYSSAYGSPKTNQQDLNISSLSLLDDRRTIRISLASPLQTNTVVALSFEKLKDQDGRTPTTTKAYYTINKLLK</sequence>
<dbReference type="SUPFAM" id="SSF63829">
    <property type="entry name" value="Calcium-dependent phosphotriesterase"/>
    <property type="match status" value="1"/>
</dbReference>
<gene>
    <name evidence="2" type="ORF">ACFOHL_12545</name>
</gene>
<reference evidence="3" key="1">
    <citation type="journal article" date="2019" name="Int. J. Syst. Evol. Microbiol.">
        <title>The Global Catalogue of Microorganisms (GCM) 10K type strain sequencing project: providing services to taxonomists for standard genome sequencing and annotation.</title>
        <authorList>
            <consortium name="The Broad Institute Genomics Platform"/>
            <consortium name="The Broad Institute Genome Sequencing Center for Infectious Disease"/>
            <person name="Wu L."/>
            <person name="Ma J."/>
        </authorList>
    </citation>
    <scope>NUCLEOTIDE SEQUENCE [LARGE SCALE GENOMIC DNA]</scope>
    <source>
        <strain evidence="3">KCTC 52473</strain>
    </source>
</reference>
<dbReference type="EMBL" id="JBHRSW010000023">
    <property type="protein sequence ID" value="MFC3122450.1"/>
    <property type="molecule type" value="Genomic_DNA"/>
</dbReference>
<dbReference type="InterPro" id="IPR011042">
    <property type="entry name" value="6-blade_b-propeller_TolB-like"/>
</dbReference>
<dbReference type="Gene3D" id="2.60.40.1220">
    <property type="match status" value="1"/>
</dbReference>
<evidence type="ECO:0000256" key="1">
    <source>
        <dbReference type="ARBA" id="ARBA00022729"/>
    </source>
</evidence>